<keyword evidence="7" id="KW-0863">Zinc-finger</keyword>
<dbReference type="InterPro" id="IPR002867">
    <property type="entry name" value="IBR_dom"/>
</dbReference>
<dbReference type="GO" id="GO:0008270">
    <property type="term" value="F:zinc ion binding"/>
    <property type="evidence" value="ECO:0007669"/>
    <property type="project" value="UniProtKB-KW"/>
</dbReference>
<evidence type="ECO:0000256" key="7">
    <source>
        <dbReference type="ARBA" id="ARBA00022771"/>
    </source>
</evidence>
<comment type="catalytic activity">
    <reaction evidence="1">
        <text>[E2 ubiquitin-conjugating enzyme]-S-ubiquitinyl-L-cysteine + [acceptor protein]-L-lysine = [E2 ubiquitin-conjugating enzyme]-L-cysteine + [acceptor protein]-N(6)-ubiquitinyl-L-lysine.</text>
        <dbReference type="EC" id="2.3.2.31"/>
    </reaction>
</comment>
<dbReference type="STRING" id="33114.A0A2G2WW58"/>
<evidence type="ECO:0000256" key="8">
    <source>
        <dbReference type="ARBA" id="ARBA00022786"/>
    </source>
</evidence>
<dbReference type="InterPro" id="IPR044066">
    <property type="entry name" value="TRIAD_supradom"/>
</dbReference>
<accession>A0A2G2WW58</accession>
<dbReference type="Gene3D" id="3.30.40.10">
    <property type="entry name" value="Zinc/RING finger domain, C3HC4 (zinc finger)"/>
    <property type="match status" value="1"/>
</dbReference>
<reference evidence="11 12" key="1">
    <citation type="journal article" date="2017" name="Genome Biol.">
        <title>New reference genome sequences of hot pepper reveal the massive evolution of plant disease-resistance genes by retroduplication.</title>
        <authorList>
            <person name="Kim S."/>
            <person name="Park J."/>
            <person name="Yeom S.I."/>
            <person name="Kim Y.M."/>
            <person name="Seo E."/>
            <person name="Kim K.T."/>
            <person name="Kim M.S."/>
            <person name="Lee J.M."/>
            <person name="Cheong K."/>
            <person name="Shin H.S."/>
            <person name="Kim S.B."/>
            <person name="Han K."/>
            <person name="Lee J."/>
            <person name="Park M."/>
            <person name="Lee H.A."/>
            <person name="Lee H.Y."/>
            <person name="Lee Y."/>
            <person name="Oh S."/>
            <person name="Lee J.H."/>
            <person name="Choi E."/>
            <person name="Choi E."/>
            <person name="Lee S.E."/>
            <person name="Jeon J."/>
            <person name="Kim H."/>
            <person name="Choi G."/>
            <person name="Song H."/>
            <person name="Lee J."/>
            <person name="Lee S.C."/>
            <person name="Kwon J.K."/>
            <person name="Lee H.Y."/>
            <person name="Koo N."/>
            <person name="Hong Y."/>
            <person name="Kim R.W."/>
            <person name="Kang W.H."/>
            <person name="Huh J.H."/>
            <person name="Kang B.C."/>
            <person name="Yang T.J."/>
            <person name="Lee Y.H."/>
            <person name="Bennetzen J.L."/>
            <person name="Choi D."/>
        </authorList>
    </citation>
    <scope>NUCLEOTIDE SEQUENCE [LARGE SCALE GENOMIC DNA]</scope>
    <source>
        <strain evidence="12">cv. PBC81</strain>
    </source>
</reference>
<comment type="cofactor">
    <cofactor evidence="2">
        <name>Zn(2+)</name>
        <dbReference type="ChEBI" id="CHEBI:29105"/>
    </cofactor>
</comment>
<keyword evidence="6" id="KW-0677">Repeat</keyword>
<keyword evidence="12" id="KW-1185">Reference proteome</keyword>
<dbReference type="InterPro" id="IPR031127">
    <property type="entry name" value="E3_UB_ligase_RBR"/>
</dbReference>
<dbReference type="Pfam" id="PF01485">
    <property type="entry name" value="IBR"/>
    <property type="match status" value="1"/>
</dbReference>
<comment type="caution">
    <text evidence="11">The sequence shown here is derived from an EMBL/GenBank/DDBJ whole genome shotgun (WGS) entry which is preliminary data.</text>
</comment>
<evidence type="ECO:0000256" key="3">
    <source>
        <dbReference type="ARBA" id="ARBA00012251"/>
    </source>
</evidence>
<dbReference type="InterPro" id="IPR013083">
    <property type="entry name" value="Znf_RING/FYVE/PHD"/>
</dbReference>
<dbReference type="Gene3D" id="1.20.120.1750">
    <property type="match status" value="1"/>
</dbReference>
<reference evidence="12" key="2">
    <citation type="journal article" date="2017" name="J. Anim. Genet.">
        <title>Multiple reference genome sequences of hot pepper reveal the massive evolution of plant disease resistance genes by retroduplication.</title>
        <authorList>
            <person name="Kim S."/>
            <person name="Park J."/>
            <person name="Yeom S.-I."/>
            <person name="Kim Y.-M."/>
            <person name="Seo E."/>
            <person name="Kim K.-T."/>
            <person name="Kim M.-S."/>
            <person name="Lee J.M."/>
            <person name="Cheong K."/>
            <person name="Shin H.-S."/>
            <person name="Kim S.-B."/>
            <person name="Han K."/>
            <person name="Lee J."/>
            <person name="Park M."/>
            <person name="Lee H.-A."/>
            <person name="Lee H.-Y."/>
            <person name="Lee Y."/>
            <person name="Oh S."/>
            <person name="Lee J.H."/>
            <person name="Choi E."/>
            <person name="Choi E."/>
            <person name="Lee S.E."/>
            <person name="Jeon J."/>
            <person name="Kim H."/>
            <person name="Choi G."/>
            <person name="Song H."/>
            <person name="Lee J."/>
            <person name="Lee S.-C."/>
            <person name="Kwon J.-K."/>
            <person name="Lee H.-Y."/>
            <person name="Koo N."/>
            <person name="Hong Y."/>
            <person name="Kim R.W."/>
            <person name="Kang W.-H."/>
            <person name="Huh J.H."/>
            <person name="Kang B.-C."/>
            <person name="Yang T.-J."/>
            <person name="Lee Y.-H."/>
            <person name="Bennetzen J.L."/>
            <person name="Choi D."/>
        </authorList>
    </citation>
    <scope>NUCLEOTIDE SEQUENCE [LARGE SCALE GENOMIC DNA]</scope>
    <source>
        <strain evidence="12">cv. PBC81</strain>
    </source>
</reference>
<evidence type="ECO:0000256" key="1">
    <source>
        <dbReference type="ARBA" id="ARBA00001798"/>
    </source>
</evidence>
<evidence type="ECO:0000256" key="4">
    <source>
        <dbReference type="ARBA" id="ARBA00022679"/>
    </source>
</evidence>
<dbReference type="CDD" id="cd22582">
    <property type="entry name" value="BRcat_RBR_unk"/>
    <property type="match status" value="1"/>
</dbReference>
<dbReference type="PROSITE" id="PS51873">
    <property type="entry name" value="TRIAD"/>
    <property type="match status" value="1"/>
</dbReference>
<keyword evidence="4" id="KW-0808">Transferase</keyword>
<dbReference type="PANTHER" id="PTHR11685">
    <property type="entry name" value="RBR FAMILY RING FINGER AND IBR DOMAIN-CONTAINING"/>
    <property type="match status" value="1"/>
</dbReference>
<dbReference type="SMART" id="SM00647">
    <property type="entry name" value="IBR"/>
    <property type="match status" value="1"/>
</dbReference>
<dbReference type="EMBL" id="MLFT02000004">
    <property type="protein sequence ID" value="PHT49465.1"/>
    <property type="molecule type" value="Genomic_DNA"/>
</dbReference>
<evidence type="ECO:0000313" key="12">
    <source>
        <dbReference type="Proteomes" id="UP000224567"/>
    </source>
</evidence>
<gene>
    <name evidence="11" type="ORF">CQW23_09212</name>
</gene>
<proteinExistence type="predicted"/>
<dbReference type="EC" id="2.3.2.31" evidence="3"/>
<dbReference type="GO" id="GO:0061630">
    <property type="term" value="F:ubiquitin protein ligase activity"/>
    <property type="evidence" value="ECO:0007669"/>
    <property type="project" value="UniProtKB-EC"/>
</dbReference>
<dbReference type="Proteomes" id="UP000224567">
    <property type="component" value="Unassembled WGS sequence"/>
</dbReference>
<name>A0A2G2WW58_CAPBA</name>
<evidence type="ECO:0000256" key="2">
    <source>
        <dbReference type="ARBA" id="ARBA00001947"/>
    </source>
</evidence>
<keyword evidence="9" id="KW-0862">Zinc</keyword>
<dbReference type="OrthoDB" id="10009520at2759"/>
<keyword evidence="8" id="KW-0833">Ubl conjugation pathway</keyword>
<evidence type="ECO:0000256" key="6">
    <source>
        <dbReference type="ARBA" id="ARBA00022737"/>
    </source>
</evidence>
<keyword evidence="5" id="KW-0479">Metal-binding</keyword>
<dbReference type="SUPFAM" id="SSF57850">
    <property type="entry name" value="RING/U-box"/>
    <property type="match status" value="3"/>
</dbReference>
<organism evidence="11 12">
    <name type="scientific">Capsicum baccatum</name>
    <name type="common">Peruvian pepper</name>
    <dbReference type="NCBI Taxonomy" id="33114"/>
    <lineage>
        <taxon>Eukaryota</taxon>
        <taxon>Viridiplantae</taxon>
        <taxon>Streptophyta</taxon>
        <taxon>Embryophyta</taxon>
        <taxon>Tracheophyta</taxon>
        <taxon>Spermatophyta</taxon>
        <taxon>Magnoliopsida</taxon>
        <taxon>eudicotyledons</taxon>
        <taxon>Gunneridae</taxon>
        <taxon>Pentapetalae</taxon>
        <taxon>asterids</taxon>
        <taxon>lamiids</taxon>
        <taxon>Solanales</taxon>
        <taxon>Solanaceae</taxon>
        <taxon>Solanoideae</taxon>
        <taxon>Capsiceae</taxon>
        <taxon>Capsicum</taxon>
    </lineage>
</organism>
<dbReference type="AlphaFoldDB" id="A0A2G2WW58"/>
<dbReference type="UniPathway" id="UPA00143"/>
<dbReference type="GO" id="GO:0016567">
    <property type="term" value="P:protein ubiquitination"/>
    <property type="evidence" value="ECO:0007669"/>
    <property type="project" value="UniProtKB-UniPathway"/>
</dbReference>
<sequence>MGCNHSYCKNCIVKYISSKLQENISRILYPVTGCNGELEPQNCGSILPNDVFVKWGDALCESMILVSERFYCPFKDCSALLIDECAGENKVINQSECPECRRLFCAKCKVPWHSGFVCEEFDKFNNDERVIEGLQLMQLVKNQEWQRCPSCRMYVGRSEGCAQMKCRISLSTSSEVVVWTATLYPPQTTLCENALGVDIQFVRFGL</sequence>
<evidence type="ECO:0000256" key="5">
    <source>
        <dbReference type="ARBA" id="ARBA00022723"/>
    </source>
</evidence>
<feature type="domain" description="RING-type" evidence="10">
    <location>
        <begin position="1"/>
        <end position="206"/>
    </location>
</feature>
<protein>
    <recommendedName>
        <fullName evidence="3">RBR-type E3 ubiquitin transferase</fullName>
        <ecNumber evidence="3">2.3.2.31</ecNumber>
    </recommendedName>
</protein>
<evidence type="ECO:0000256" key="9">
    <source>
        <dbReference type="ARBA" id="ARBA00022833"/>
    </source>
</evidence>
<evidence type="ECO:0000313" key="11">
    <source>
        <dbReference type="EMBL" id="PHT49465.1"/>
    </source>
</evidence>
<evidence type="ECO:0000259" key="10">
    <source>
        <dbReference type="PROSITE" id="PS51873"/>
    </source>
</evidence>